<name>A0ACC2SHX1_9FUNG</name>
<organism evidence="1 2">
    <name type="scientific">Entomophthora muscae</name>
    <dbReference type="NCBI Taxonomy" id="34485"/>
    <lineage>
        <taxon>Eukaryota</taxon>
        <taxon>Fungi</taxon>
        <taxon>Fungi incertae sedis</taxon>
        <taxon>Zoopagomycota</taxon>
        <taxon>Entomophthoromycotina</taxon>
        <taxon>Entomophthoromycetes</taxon>
        <taxon>Entomophthorales</taxon>
        <taxon>Entomophthoraceae</taxon>
        <taxon>Entomophthora</taxon>
    </lineage>
</organism>
<protein>
    <submittedName>
        <fullName evidence="1">Uncharacterized protein</fullName>
    </submittedName>
</protein>
<comment type="caution">
    <text evidence="1">The sequence shown here is derived from an EMBL/GenBank/DDBJ whole genome shotgun (WGS) entry which is preliminary data.</text>
</comment>
<proteinExistence type="predicted"/>
<sequence>KEIIAKSGKPELNASDTFLVTIERMMSHQCDSNSDPSIDSTNKQIAACPLESKPKSLGAASLQVFGPKSGTK</sequence>
<dbReference type="Proteomes" id="UP001165960">
    <property type="component" value="Unassembled WGS sequence"/>
</dbReference>
<gene>
    <name evidence="1" type="ORF">DSO57_1015767</name>
</gene>
<feature type="non-terminal residue" evidence="1">
    <location>
        <position position="1"/>
    </location>
</feature>
<accession>A0ACC2SHX1</accession>
<keyword evidence="2" id="KW-1185">Reference proteome</keyword>
<evidence type="ECO:0000313" key="2">
    <source>
        <dbReference type="Proteomes" id="UP001165960"/>
    </source>
</evidence>
<evidence type="ECO:0000313" key="1">
    <source>
        <dbReference type="EMBL" id="KAJ9061943.1"/>
    </source>
</evidence>
<reference evidence="1" key="1">
    <citation type="submission" date="2022-04" db="EMBL/GenBank/DDBJ databases">
        <title>Genome of the entomopathogenic fungus Entomophthora muscae.</title>
        <authorList>
            <person name="Elya C."/>
            <person name="Lovett B.R."/>
            <person name="Lee E."/>
            <person name="Macias A.M."/>
            <person name="Hajek A.E."/>
            <person name="De Bivort B.L."/>
            <person name="Kasson M.T."/>
            <person name="De Fine Licht H.H."/>
            <person name="Stajich J.E."/>
        </authorList>
    </citation>
    <scope>NUCLEOTIDE SEQUENCE</scope>
    <source>
        <strain evidence="1">Berkeley</strain>
    </source>
</reference>
<dbReference type="EMBL" id="QTSX02005033">
    <property type="protein sequence ID" value="KAJ9061943.1"/>
    <property type="molecule type" value="Genomic_DNA"/>
</dbReference>